<feature type="compositionally biased region" description="Low complexity" evidence="6">
    <location>
        <begin position="11"/>
        <end position="22"/>
    </location>
</feature>
<feature type="region of interest" description="Disordered" evidence="6">
    <location>
        <begin position="1"/>
        <end position="88"/>
    </location>
</feature>
<dbReference type="OrthoDB" id="422939at2759"/>
<dbReference type="InterPro" id="IPR018450">
    <property type="entry name" value="Romo1/Mgr2"/>
</dbReference>
<comment type="similarity">
    <text evidence="2">Belongs to the MGR2 family.</text>
</comment>
<comment type="subcellular location">
    <subcellularLocation>
        <location evidence="1">Membrane</location>
    </subcellularLocation>
</comment>
<feature type="compositionally biased region" description="Pro residues" evidence="6">
    <location>
        <begin position="66"/>
        <end position="75"/>
    </location>
</feature>
<feature type="compositionally biased region" description="Gly residues" evidence="6">
    <location>
        <begin position="1"/>
        <end position="10"/>
    </location>
</feature>
<feature type="compositionally biased region" description="Pro residues" evidence="6">
    <location>
        <begin position="32"/>
        <end position="48"/>
    </location>
</feature>
<comment type="caution">
    <text evidence="8">The sequence shown here is derived from an EMBL/GenBank/DDBJ whole genome shotgun (WGS) entry which is preliminary data.</text>
</comment>
<name>A0A086JX24_TOXGO</name>
<dbReference type="PANTHER" id="PTHR28525:SF1">
    <property type="entry name" value="REACTIVE OXYGEN SPECIES MODULATOR 1"/>
    <property type="match status" value="1"/>
</dbReference>
<dbReference type="EMBL" id="AHZU02001073">
    <property type="protein sequence ID" value="KFG36692.1"/>
    <property type="molecule type" value="Genomic_DNA"/>
</dbReference>
<dbReference type="SMART" id="SM01378">
    <property type="entry name" value="Romo1"/>
    <property type="match status" value="1"/>
</dbReference>
<dbReference type="VEuPathDB" id="ToxoDB:TGDOM2_316140"/>
<feature type="transmembrane region" description="Helical" evidence="7">
    <location>
        <begin position="158"/>
        <end position="180"/>
    </location>
</feature>
<dbReference type="GO" id="GO:0005744">
    <property type="term" value="C:TIM23 mitochondrial import inner membrane translocase complex"/>
    <property type="evidence" value="ECO:0007669"/>
    <property type="project" value="TreeGrafter"/>
</dbReference>
<evidence type="ECO:0000256" key="6">
    <source>
        <dbReference type="SAM" id="MobiDB-lite"/>
    </source>
</evidence>
<accession>A0A086JX24</accession>
<keyword evidence="4 7" id="KW-1133">Transmembrane helix</keyword>
<evidence type="ECO:0000256" key="3">
    <source>
        <dbReference type="ARBA" id="ARBA00022692"/>
    </source>
</evidence>
<organism evidence="8 9">
    <name type="scientific">Toxoplasma gondii GAB2-2007-GAL-DOM2</name>
    <dbReference type="NCBI Taxonomy" id="1130820"/>
    <lineage>
        <taxon>Eukaryota</taxon>
        <taxon>Sar</taxon>
        <taxon>Alveolata</taxon>
        <taxon>Apicomplexa</taxon>
        <taxon>Conoidasida</taxon>
        <taxon>Coccidia</taxon>
        <taxon>Eucoccidiorida</taxon>
        <taxon>Eimeriorina</taxon>
        <taxon>Sarcocystidae</taxon>
        <taxon>Toxoplasma</taxon>
    </lineage>
</organism>
<evidence type="ECO:0000313" key="8">
    <source>
        <dbReference type="EMBL" id="KFG36692.1"/>
    </source>
</evidence>
<keyword evidence="5 7" id="KW-0472">Membrane</keyword>
<dbReference type="GO" id="GO:0030150">
    <property type="term" value="P:protein import into mitochondrial matrix"/>
    <property type="evidence" value="ECO:0007669"/>
    <property type="project" value="TreeGrafter"/>
</dbReference>
<evidence type="ECO:0000256" key="1">
    <source>
        <dbReference type="ARBA" id="ARBA00004370"/>
    </source>
</evidence>
<dbReference type="Pfam" id="PF10247">
    <property type="entry name" value="Romo1"/>
    <property type="match status" value="1"/>
</dbReference>
<evidence type="ECO:0000256" key="2">
    <source>
        <dbReference type="ARBA" id="ARBA00007839"/>
    </source>
</evidence>
<proteinExistence type="inferred from homology"/>
<dbReference type="Proteomes" id="UP000028837">
    <property type="component" value="Unassembled WGS sequence"/>
</dbReference>
<keyword evidence="3 7" id="KW-0812">Transmembrane</keyword>
<evidence type="ECO:0000256" key="4">
    <source>
        <dbReference type="ARBA" id="ARBA00022989"/>
    </source>
</evidence>
<feature type="compositionally biased region" description="Low complexity" evidence="6">
    <location>
        <begin position="76"/>
        <end position="85"/>
    </location>
</feature>
<evidence type="ECO:0000256" key="7">
    <source>
        <dbReference type="SAM" id="Phobius"/>
    </source>
</evidence>
<gene>
    <name evidence="8" type="ORF">TGDOM2_316140</name>
</gene>
<sequence length="263" mass="27846">MGWWPFGGGDSSASGKATASTSLPKSEFDEFVPPPPVGGAVAPPPPPKALGATAVDVNTPFKGFSSPPPAPPAPPSTSSSSSSTSFAMPSLSVGKTEDYYAKEDFGKYSSPYSESPGIYDREYIEEERRRMHGGREASFLDRHVTNPRLRNCLEGVKMGMKMGAAVGGIFGLLTGGYAAVANRNLLILPVSVVGGAVSFGFFLGCGMVIRCDEPRAVSAPSALLANQKRFAFLGRNEPGVNSPGSARLQAWECKFPVLERRHR</sequence>
<dbReference type="GO" id="GO:0045039">
    <property type="term" value="P:protein insertion into mitochondrial inner membrane"/>
    <property type="evidence" value="ECO:0007669"/>
    <property type="project" value="TreeGrafter"/>
</dbReference>
<reference evidence="8 9" key="1">
    <citation type="submission" date="2014-02" db="EMBL/GenBank/DDBJ databases">
        <authorList>
            <person name="Sibley D."/>
            <person name="Venepally P."/>
            <person name="Karamycheva S."/>
            <person name="Hadjithomas M."/>
            <person name="Khan A."/>
            <person name="Brunk B."/>
            <person name="Roos D."/>
            <person name="Caler E."/>
            <person name="Lorenzi H."/>
        </authorList>
    </citation>
    <scope>NUCLEOTIDE SEQUENCE [LARGE SCALE GENOMIC DNA]</scope>
    <source>
        <strain evidence="8 9">GAB2-2007-GAL-DOM2</strain>
    </source>
</reference>
<feature type="transmembrane region" description="Helical" evidence="7">
    <location>
        <begin position="186"/>
        <end position="209"/>
    </location>
</feature>
<evidence type="ECO:0000313" key="9">
    <source>
        <dbReference type="Proteomes" id="UP000028837"/>
    </source>
</evidence>
<protein>
    <submittedName>
        <fullName evidence="8">Reactive oxygen species modulator 1</fullName>
    </submittedName>
</protein>
<evidence type="ECO:0000256" key="5">
    <source>
        <dbReference type="ARBA" id="ARBA00023136"/>
    </source>
</evidence>
<dbReference type="AlphaFoldDB" id="A0A086JX24"/>
<dbReference type="PANTHER" id="PTHR28525">
    <property type="entry name" value="REACTIVE OXYGEN SPECIES MODULATOR 1"/>
    <property type="match status" value="1"/>
</dbReference>